<dbReference type="EMBL" id="AYYK01000001">
    <property type="protein sequence ID" value="KRM79885.1"/>
    <property type="molecule type" value="Genomic_DNA"/>
</dbReference>
<sequence length="107" mass="12828">MEILFLPNGNLEDYFKDNQLQQQLVYYCQTKLPIYVAQRSIKIKPVHGALAHLFELKVRVGREFYRLAYFYQDQLIQVAYLSTTLQKVRFDHEVNHYLKQVNHANNH</sequence>
<proteinExistence type="predicted"/>
<name>A0A0R2BK32_9LACO</name>
<accession>A0A0R2BK32</accession>
<reference evidence="1 2" key="1">
    <citation type="journal article" date="2015" name="Genome Announc.">
        <title>Expanding the biotechnology potential of lactobacilli through comparative genomics of 213 strains and associated genera.</title>
        <authorList>
            <person name="Sun Z."/>
            <person name="Harris H.M."/>
            <person name="McCann A."/>
            <person name="Guo C."/>
            <person name="Argimon S."/>
            <person name="Zhang W."/>
            <person name="Yang X."/>
            <person name="Jeffery I.B."/>
            <person name="Cooney J.C."/>
            <person name="Kagawa T.F."/>
            <person name="Liu W."/>
            <person name="Song Y."/>
            <person name="Salvetti E."/>
            <person name="Wrobel A."/>
            <person name="Rasinkangas P."/>
            <person name="Parkhill J."/>
            <person name="Rea M.C."/>
            <person name="O'Sullivan O."/>
            <person name="Ritari J."/>
            <person name="Douillard F.P."/>
            <person name="Paul Ross R."/>
            <person name="Yang R."/>
            <person name="Briner A.E."/>
            <person name="Felis G.E."/>
            <person name="de Vos W.M."/>
            <person name="Barrangou R."/>
            <person name="Klaenhammer T.R."/>
            <person name="Caufield P.W."/>
            <person name="Cui Y."/>
            <person name="Zhang H."/>
            <person name="O'Toole P.W."/>
        </authorList>
    </citation>
    <scope>NUCLEOTIDE SEQUENCE [LARGE SCALE GENOMIC DNA]</scope>
    <source>
        <strain evidence="1 2">DSM 20335</strain>
    </source>
</reference>
<dbReference type="STRING" id="1423738.FC84_GL000583"/>
<dbReference type="RefSeq" id="WP_057753830.1">
    <property type="nucleotide sequence ID" value="NZ_AYYK01000001.1"/>
</dbReference>
<dbReference type="PATRIC" id="fig|1423738.3.peg.592"/>
<comment type="caution">
    <text evidence="1">The sequence shown here is derived from an EMBL/GenBank/DDBJ whole genome shotgun (WGS) entry which is preliminary data.</text>
</comment>
<evidence type="ECO:0000313" key="2">
    <source>
        <dbReference type="Proteomes" id="UP000051813"/>
    </source>
</evidence>
<gene>
    <name evidence="1" type="ORF">FC84_GL000583</name>
</gene>
<evidence type="ECO:0000313" key="1">
    <source>
        <dbReference type="EMBL" id="KRM79885.1"/>
    </source>
</evidence>
<evidence type="ECO:0008006" key="3">
    <source>
        <dbReference type="Google" id="ProtNLM"/>
    </source>
</evidence>
<keyword evidence="2" id="KW-1185">Reference proteome</keyword>
<dbReference type="Proteomes" id="UP000051813">
    <property type="component" value="Unassembled WGS sequence"/>
</dbReference>
<dbReference type="AlphaFoldDB" id="A0A0R2BK32"/>
<organism evidence="1 2">
    <name type="scientific">Lapidilactobacillus dextrinicus DSM 20335</name>
    <dbReference type="NCBI Taxonomy" id="1423738"/>
    <lineage>
        <taxon>Bacteria</taxon>
        <taxon>Bacillati</taxon>
        <taxon>Bacillota</taxon>
        <taxon>Bacilli</taxon>
        <taxon>Lactobacillales</taxon>
        <taxon>Lactobacillaceae</taxon>
        <taxon>Lapidilactobacillus</taxon>
    </lineage>
</organism>
<dbReference type="OrthoDB" id="2323579at2"/>
<protein>
    <recommendedName>
        <fullName evidence="3">Type II toxin-antitoxin system RelE/ParE family toxin</fullName>
    </recommendedName>
</protein>